<sequence length="405" mass="44518">MKISAGWLGLVMALMIPSAEAFNQEIRALFTPDPAQPQRNVFINKTPDSGYCSDRPDDCKQQNMFSIRMPVRFGPSAAIAPGTGVSVKVPANWRQLTVTNRETGESETVEVRITGIGSNYILSDTAANLTGVTDLREGHAKLWGGQSWVYAAPPCVYSGVGLFTGPTYRFFWKTPVEALCTKVAAFRIPYMSWDTLDFAYELRTPNPLGMSSGLYTGSMNYFLGPGQDFDIGGLNPDDGNLTLDFVLDVQHTLKVTLPPGGNKVEMVPEGGWQSWINEGRKPNRLFRDQTFHISASSRFKMMLICPSIVGSNCVINDLAARKYGIVELKVTLPNGLTDQHGRPVNRFPLTIGSAGALHLMPSFYVDNGKGILHFEIGQFWTHAMLESGQAGNYIGTMTVIWDSEV</sequence>
<comment type="caution">
    <text evidence="2">The sequence shown here is derived from an EMBL/GenBank/DDBJ whole genome shotgun (WGS) entry which is preliminary data.</text>
</comment>
<accession>A0A6L5BSA8</accession>
<reference evidence="2 3" key="1">
    <citation type="submission" date="2019-12" db="EMBL/GenBank/DDBJ databases">
        <title>Endophytic bacteria associated with Panax ginseng seedlings.</title>
        <authorList>
            <person name="Park J.M."/>
            <person name="Shin R."/>
            <person name="Jo S.H."/>
        </authorList>
    </citation>
    <scope>NUCLEOTIDE SEQUENCE [LARGE SCALE GENOMIC DNA]</scope>
    <source>
        <strain evidence="2 3">PgKB32</strain>
    </source>
</reference>
<dbReference type="EMBL" id="JAAAXX010000002">
    <property type="protein sequence ID" value="KAF2390357.1"/>
    <property type="molecule type" value="Genomic_DNA"/>
</dbReference>
<gene>
    <name evidence="2" type="ORF">FX983_04818</name>
</gene>
<evidence type="ECO:0008006" key="4">
    <source>
        <dbReference type="Google" id="ProtNLM"/>
    </source>
</evidence>
<proteinExistence type="predicted"/>
<evidence type="ECO:0000313" key="2">
    <source>
        <dbReference type="EMBL" id="KAF2390357.1"/>
    </source>
</evidence>
<evidence type="ECO:0000256" key="1">
    <source>
        <dbReference type="SAM" id="SignalP"/>
    </source>
</evidence>
<evidence type="ECO:0000313" key="3">
    <source>
        <dbReference type="Proteomes" id="UP000475265"/>
    </source>
</evidence>
<organism evidence="2 3">
    <name type="scientific">Pseudomonas frederiksbergensis</name>
    <dbReference type="NCBI Taxonomy" id="104087"/>
    <lineage>
        <taxon>Bacteria</taxon>
        <taxon>Pseudomonadati</taxon>
        <taxon>Pseudomonadota</taxon>
        <taxon>Gammaproteobacteria</taxon>
        <taxon>Pseudomonadales</taxon>
        <taxon>Pseudomonadaceae</taxon>
        <taxon>Pseudomonas</taxon>
    </lineage>
</organism>
<dbReference type="RefSeq" id="WP_163912337.1">
    <property type="nucleotide sequence ID" value="NZ_JAAAXX010000002.1"/>
</dbReference>
<dbReference type="AlphaFoldDB" id="A0A6L5BSA8"/>
<keyword evidence="1" id="KW-0732">Signal</keyword>
<protein>
    <recommendedName>
        <fullName evidence="4">Fimbrial protein</fullName>
    </recommendedName>
</protein>
<feature type="chain" id="PRO_5026694161" description="Fimbrial protein" evidence="1">
    <location>
        <begin position="22"/>
        <end position="405"/>
    </location>
</feature>
<feature type="signal peptide" evidence="1">
    <location>
        <begin position="1"/>
        <end position="21"/>
    </location>
</feature>
<name>A0A6L5BSA8_9PSED</name>
<dbReference type="Proteomes" id="UP000475265">
    <property type="component" value="Unassembled WGS sequence"/>
</dbReference>